<dbReference type="OrthoDB" id="1438991at2"/>
<organism evidence="3 4">
    <name type="scientific">Larkinella punicea</name>
    <dbReference type="NCBI Taxonomy" id="2315727"/>
    <lineage>
        <taxon>Bacteria</taxon>
        <taxon>Pseudomonadati</taxon>
        <taxon>Bacteroidota</taxon>
        <taxon>Cytophagia</taxon>
        <taxon>Cytophagales</taxon>
        <taxon>Spirosomataceae</taxon>
        <taxon>Larkinella</taxon>
    </lineage>
</organism>
<accession>A0A368JJI9</accession>
<dbReference type="Proteomes" id="UP000253383">
    <property type="component" value="Unassembled WGS sequence"/>
</dbReference>
<evidence type="ECO:0000313" key="4">
    <source>
        <dbReference type="Proteomes" id="UP000253383"/>
    </source>
</evidence>
<proteinExistence type="predicted"/>
<evidence type="ECO:0000259" key="2">
    <source>
        <dbReference type="Pfam" id="PF12729"/>
    </source>
</evidence>
<keyword evidence="1" id="KW-0812">Transmembrane</keyword>
<keyword evidence="1" id="KW-1133">Transmembrane helix</keyword>
<dbReference type="EMBL" id="QOWE01000024">
    <property type="protein sequence ID" value="RCR66844.1"/>
    <property type="molecule type" value="Genomic_DNA"/>
</dbReference>
<dbReference type="Pfam" id="PF12729">
    <property type="entry name" value="4HB_MCP_1"/>
    <property type="match status" value="1"/>
</dbReference>
<comment type="caution">
    <text evidence="3">The sequence shown here is derived from an EMBL/GenBank/DDBJ whole genome shotgun (WGS) entry which is preliminary data.</text>
</comment>
<keyword evidence="4" id="KW-1185">Reference proteome</keyword>
<reference evidence="3 4" key="1">
    <citation type="submission" date="2018-07" db="EMBL/GenBank/DDBJ databases">
        <title>Genome analysis of Larkinella rosea.</title>
        <authorList>
            <person name="Zhou Z."/>
            <person name="Wang G."/>
        </authorList>
    </citation>
    <scope>NUCLEOTIDE SEQUENCE [LARGE SCALE GENOMIC DNA]</scope>
    <source>
        <strain evidence="4">zzj9</strain>
    </source>
</reference>
<feature type="domain" description="Chemotaxis methyl-accepting receptor HlyB-like 4HB MCP" evidence="2">
    <location>
        <begin position="6"/>
        <end position="184"/>
    </location>
</feature>
<sequence>MKWSFVIQQKMKAALLLSGIMVLIVLSTVLSRSNINDIDKSFSSIYQDRLIPAVDMVHLIENLYIKRLLVEKHLMATTTSTPAEIKAQLKTQNQSIDSLIRNYEKTFLITEEAKSLYNFKNRVSDYAILENRILHLSESGNKEAGSELFNGKGSQTFQRAIACLNELAQIQYTEGQSLVKDSKTESSQFNLISSLQIAVAIVIGLLILGLIHNSKIIQQDRQPFHLN</sequence>
<protein>
    <recommendedName>
        <fullName evidence="2">Chemotaxis methyl-accepting receptor HlyB-like 4HB MCP domain-containing protein</fullName>
    </recommendedName>
</protein>
<keyword evidence="1" id="KW-0472">Membrane</keyword>
<evidence type="ECO:0000256" key="1">
    <source>
        <dbReference type="SAM" id="Phobius"/>
    </source>
</evidence>
<feature type="transmembrane region" description="Helical" evidence="1">
    <location>
        <begin position="191"/>
        <end position="211"/>
    </location>
</feature>
<dbReference type="AlphaFoldDB" id="A0A368JJI9"/>
<name>A0A368JJI9_9BACT</name>
<dbReference type="RefSeq" id="WP_114408838.1">
    <property type="nucleotide sequence ID" value="NZ_QOWE01000024.1"/>
</dbReference>
<dbReference type="InterPro" id="IPR024478">
    <property type="entry name" value="HlyB_4HB_MCP"/>
</dbReference>
<gene>
    <name evidence="3" type="ORF">DUE52_25170</name>
</gene>
<evidence type="ECO:0000313" key="3">
    <source>
        <dbReference type="EMBL" id="RCR66844.1"/>
    </source>
</evidence>